<feature type="domain" description="OmpR/PhoB-type" evidence="11">
    <location>
        <begin position="147"/>
        <end position="246"/>
    </location>
</feature>
<keyword evidence="3 8" id="KW-0597">Phosphoprotein</keyword>
<evidence type="ECO:0000313" key="13">
    <source>
        <dbReference type="Proteomes" id="UP000255070"/>
    </source>
</evidence>
<evidence type="ECO:0000256" key="7">
    <source>
        <dbReference type="ARBA" id="ARBA00023163"/>
    </source>
</evidence>
<dbReference type="Proteomes" id="UP000255070">
    <property type="component" value="Unassembled WGS sequence"/>
</dbReference>
<sequence>MTTLPPMSTHQLLMIEDDVRLAQMVSDYLGNNGLEVTHMADGKSGLEQLQPSDGGSVELPDLVILDLMLPDMDGLEVCRRIRSMPGTPAQVPVLMLTAKGDPMDRIIGLELGADDYLPKPFEPRELLARIRAILRRKGSESQAAPANAVMRFGSLEIDRDARTVSVGEQQADLTSYQFDLLVALAERAGRVLTRDQIMEAVRGRELEAFDRSIDVHMGRIRAAIEADPKAPKRILTVRGVGYVFAKQQD</sequence>
<evidence type="ECO:0000256" key="1">
    <source>
        <dbReference type="ARBA" id="ARBA00004496"/>
    </source>
</evidence>
<keyword evidence="2" id="KW-0963">Cytoplasm</keyword>
<proteinExistence type="predicted"/>
<dbReference type="Gene3D" id="3.40.50.2300">
    <property type="match status" value="1"/>
</dbReference>
<dbReference type="CDD" id="cd00383">
    <property type="entry name" value="trans_reg_C"/>
    <property type="match status" value="1"/>
</dbReference>
<dbReference type="InterPro" id="IPR039420">
    <property type="entry name" value="WalR-like"/>
</dbReference>
<gene>
    <name evidence="12" type="primary">ompR_1</name>
    <name evidence="12" type="ORF">NCTC10698_00434</name>
</gene>
<dbReference type="AlphaFoldDB" id="A0A8B4RZ51"/>
<comment type="caution">
    <text evidence="12">The sequence shown here is derived from an EMBL/GenBank/DDBJ whole genome shotgun (WGS) entry which is preliminary data.</text>
</comment>
<keyword evidence="4" id="KW-0902">Two-component regulatory system</keyword>
<dbReference type="SMART" id="SM00448">
    <property type="entry name" value="REC"/>
    <property type="match status" value="1"/>
</dbReference>
<dbReference type="GO" id="GO:0006355">
    <property type="term" value="P:regulation of DNA-templated transcription"/>
    <property type="evidence" value="ECO:0007669"/>
    <property type="project" value="InterPro"/>
</dbReference>
<evidence type="ECO:0000256" key="4">
    <source>
        <dbReference type="ARBA" id="ARBA00023012"/>
    </source>
</evidence>
<dbReference type="Gene3D" id="1.10.10.10">
    <property type="entry name" value="Winged helix-like DNA-binding domain superfamily/Winged helix DNA-binding domain"/>
    <property type="match status" value="1"/>
</dbReference>
<evidence type="ECO:0000259" key="10">
    <source>
        <dbReference type="PROSITE" id="PS50110"/>
    </source>
</evidence>
<feature type="modified residue" description="4-aspartylphosphate" evidence="8">
    <location>
        <position position="66"/>
    </location>
</feature>
<dbReference type="PANTHER" id="PTHR48111">
    <property type="entry name" value="REGULATOR OF RPOS"/>
    <property type="match status" value="1"/>
</dbReference>
<dbReference type="InterPro" id="IPR011006">
    <property type="entry name" value="CheY-like_superfamily"/>
</dbReference>
<dbReference type="SMART" id="SM00862">
    <property type="entry name" value="Trans_reg_C"/>
    <property type="match status" value="1"/>
</dbReference>
<dbReference type="InterPro" id="IPR001867">
    <property type="entry name" value="OmpR/PhoB-type_DNA-bd"/>
</dbReference>
<comment type="subcellular location">
    <subcellularLocation>
        <location evidence="1">Cytoplasm</location>
    </subcellularLocation>
</comment>
<dbReference type="GeneID" id="63996521"/>
<dbReference type="SUPFAM" id="SSF46894">
    <property type="entry name" value="C-terminal effector domain of the bipartite response regulators"/>
    <property type="match status" value="1"/>
</dbReference>
<evidence type="ECO:0000259" key="11">
    <source>
        <dbReference type="PROSITE" id="PS51755"/>
    </source>
</evidence>
<dbReference type="GO" id="GO:0005829">
    <property type="term" value="C:cytosol"/>
    <property type="evidence" value="ECO:0007669"/>
    <property type="project" value="TreeGrafter"/>
</dbReference>
<dbReference type="PROSITE" id="PS50110">
    <property type="entry name" value="RESPONSE_REGULATORY"/>
    <property type="match status" value="1"/>
</dbReference>
<dbReference type="GO" id="GO:0000976">
    <property type="term" value="F:transcription cis-regulatory region binding"/>
    <property type="evidence" value="ECO:0007669"/>
    <property type="project" value="TreeGrafter"/>
</dbReference>
<name>A0A8B4RZ51_COMTE</name>
<feature type="domain" description="Response regulatory" evidence="10">
    <location>
        <begin position="11"/>
        <end position="134"/>
    </location>
</feature>
<evidence type="ECO:0000256" key="3">
    <source>
        <dbReference type="ARBA" id="ARBA00022553"/>
    </source>
</evidence>
<keyword evidence="7" id="KW-0804">Transcription</keyword>
<evidence type="ECO:0000256" key="8">
    <source>
        <dbReference type="PROSITE-ProRule" id="PRU00169"/>
    </source>
</evidence>
<keyword evidence="5" id="KW-0805">Transcription regulation</keyword>
<accession>A0A8B4RZ51</accession>
<dbReference type="InterPro" id="IPR036388">
    <property type="entry name" value="WH-like_DNA-bd_sf"/>
</dbReference>
<evidence type="ECO:0000313" key="12">
    <source>
        <dbReference type="EMBL" id="SUY74012.1"/>
    </source>
</evidence>
<protein>
    <submittedName>
        <fullName evidence="12">Transcriptional regulatory protein OmpR</fullName>
    </submittedName>
</protein>
<dbReference type="Pfam" id="PF00072">
    <property type="entry name" value="Response_reg"/>
    <property type="match status" value="1"/>
</dbReference>
<dbReference type="RefSeq" id="WP_034348012.1">
    <property type="nucleotide sequence ID" value="NZ_AWOR01000078.1"/>
</dbReference>
<evidence type="ECO:0000256" key="9">
    <source>
        <dbReference type="PROSITE-ProRule" id="PRU01091"/>
    </source>
</evidence>
<dbReference type="InterPro" id="IPR016032">
    <property type="entry name" value="Sig_transdc_resp-reg_C-effctor"/>
</dbReference>
<dbReference type="Gene3D" id="6.10.250.690">
    <property type="match status" value="1"/>
</dbReference>
<evidence type="ECO:0000256" key="2">
    <source>
        <dbReference type="ARBA" id="ARBA00022490"/>
    </source>
</evidence>
<dbReference type="Pfam" id="PF00486">
    <property type="entry name" value="Trans_reg_C"/>
    <property type="match status" value="1"/>
</dbReference>
<dbReference type="GO" id="GO:0000156">
    <property type="term" value="F:phosphorelay response regulator activity"/>
    <property type="evidence" value="ECO:0007669"/>
    <property type="project" value="TreeGrafter"/>
</dbReference>
<evidence type="ECO:0000256" key="6">
    <source>
        <dbReference type="ARBA" id="ARBA00023125"/>
    </source>
</evidence>
<dbReference type="InterPro" id="IPR001789">
    <property type="entry name" value="Sig_transdc_resp-reg_receiver"/>
</dbReference>
<feature type="DNA-binding region" description="OmpR/PhoB-type" evidence="9">
    <location>
        <begin position="147"/>
        <end position="246"/>
    </location>
</feature>
<dbReference type="EMBL" id="UFXL01000001">
    <property type="protein sequence ID" value="SUY74012.1"/>
    <property type="molecule type" value="Genomic_DNA"/>
</dbReference>
<dbReference type="SUPFAM" id="SSF52172">
    <property type="entry name" value="CheY-like"/>
    <property type="match status" value="1"/>
</dbReference>
<dbReference type="GO" id="GO:0032993">
    <property type="term" value="C:protein-DNA complex"/>
    <property type="evidence" value="ECO:0007669"/>
    <property type="project" value="TreeGrafter"/>
</dbReference>
<dbReference type="PANTHER" id="PTHR48111:SF4">
    <property type="entry name" value="DNA-BINDING DUAL TRANSCRIPTIONAL REGULATOR OMPR"/>
    <property type="match status" value="1"/>
</dbReference>
<keyword evidence="6 9" id="KW-0238">DNA-binding</keyword>
<organism evidence="12 13">
    <name type="scientific">Comamonas testosteroni</name>
    <name type="common">Pseudomonas testosteroni</name>
    <dbReference type="NCBI Taxonomy" id="285"/>
    <lineage>
        <taxon>Bacteria</taxon>
        <taxon>Pseudomonadati</taxon>
        <taxon>Pseudomonadota</taxon>
        <taxon>Betaproteobacteria</taxon>
        <taxon>Burkholderiales</taxon>
        <taxon>Comamonadaceae</taxon>
        <taxon>Comamonas</taxon>
    </lineage>
</organism>
<dbReference type="PROSITE" id="PS51755">
    <property type="entry name" value="OMPR_PHOB"/>
    <property type="match status" value="1"/>
</dbReference>
<reference evidence="12 13" key="1">
    <citation type="submission" date="2018-06" db="EMBL/GenBank/DDBJ databases">
        <authorList>
            <consortium name="Pathogen Informatics"/>
            <person name="Doyle S."/>
        </authorList>
    </citation>
    <scope>NUCLEOTIDE SEQUENCE [LARGE SCALE GENOMIC DNA]</scope>
    <source>
        <strain evidence="12 13">NCTC10698</strain>
    </source>
</reference>
<dbReference type="FunFam" id="1.10.10.10:FF:000099">
    <property type="entry name" value="Two-component system response regulator TorR"/>
    <property type="match status" value="1"/>
</dbReference>
<evidence type="ECO:0000256" key="5">
    <source>
        <dbReference type="ARBA" id="ARBA00023015"/>
    </source>
</evidence>
<keyword evidence="13" id="KW-1185">Reference proteome</keyword>